<dbReference type="Pfam" id="PF00497">
    <property type="entry name" value="SBP_bac_3"/>
    <property type="match status" value="1"/>
</dbReference>
<dbReference type="AlphaFoldDB" id="A0A517P6F2"/>
<dbReference type="EMBL" id="CP036265">
    <property type="protein sequence ID" value="QDT14913.1"/>
    <property type="molecule type" value="Genomic_DNA"/>
</dbReference>
<sequence length="212" mass="22538">MSPRNPAAVRLGRGGLCARLLGGAALVVGLAGCDLPRDPGSTTESVRGNVLRAGLTEDAPWVVRGEDGEPAGIEVELVEEFAAAHDARVVWFWGSGDEALRQLEHRQLDLVAGGLTDDTPWAGRVGLSRVYFTEPPRPDLEEPREHVMAVPPGENGWLVALDRHLTRAAAAREDAWRERLLAEAGPGPLEPAAARTPAATEEPAGPDSEASR</sequence>
<dbReference type="InterPro" id="IPR001638">
    <property type="entry name" value="Solute-binding_3/MltF_N"/>
</dbReference>
<dbReference type="Proteomes" id="UP000318741">
    <property type="component" value="Chromosome"/>
</dbReference>
<dbReference type="Gene3D" id="3.40.190.10">
    <property type="entry name" value="Periplasmic binding protein-like II"/>
    <property type="match status" value="1"/>
</dbReference>
<feature type="domain" description="Solute-binding protein family 3/N-terminal" evidence="2">
    <location>
        <begin position="52"/>
        <end position="133"/>
    </location>
</feature>
<gene>
    <name evidence="3" type="ORF">CA12_09930</name>
</gene>
<proteinExistence type="predicted"/>
<dbReference type="KEGG" id="acaf:CA12_09930"/>
<dbReference type="SUPFAM" id="SSF53850">
    <property type="entry name" value="Periplasmic binding protein-like II"/>
    <property type="match status" value="1"/>
</dbReference>
<evidence type="ECO:0000313" key="4">
    <source>
        <dbReference type="Proteomes" id="UP000318741"/>
    </source>
</evidence>
<dbReference type="RefSeq" id="WP_165700557.1">
    <property type="nucleotide sequence ID" value="NZ_CP036265.1"/>
</dbReference>
<evidence type="ECO:0000259" key="2">
    <source>
        <dbReference type="Pfam" id="PF00497"/>
    </source>
</evidence>
<evidence type="ECO:0000313" key="3">
    <source>
        <dbReference type="EMBL" id="QDT14913.1"/>
    </source>
</evidence>
<accession>A0A517P6F2</accession>
<feature type="region of interest" description="Disordered" evidence="1">
    <location>
        <begin position="179"/>
        <end position="212"/>
    </location>
</feature>
<dbReference type="PROSITE" id="PS51257">
    <property type="entry name" value="PROKAR_LIPOPROTEIN"/>
    <property type="match status" value="1"/>
</dbReference>
<evidence type="ECO:0000256" key="1">
    <source>
        <dbReference type="SAM" id="MobiDB-lite"/>
    </source>
</evidence>
<protein>
    <submittedName>
        <fullName evidence="3">Bacterial extracellular solute-binding protein, family 3</fullName>
    </submittedName>
</protein>
<feature type="compositionally biased region" description="Low complexity" evidence="1">
    <location>
        <begin position="182"/>
        <end position="203"/>
    </location>
</feature>
<name>A0A517P6F2_9PLAN</name>
<reference evidence="3 4" key="1">
    <citation type="submission" date="2019-02" db="EMBL/GenBank/DDBJ databases">
        <title>Deep-cultivation of Planctomycetes and their phenomic and genomic characterization uncovers novel biology.</title>
        <authorList>
            <person name="Wiegand S."/>
            <person name="Jogler M."/>
            <person name="Boedeker C."/>
            <person name="Pinto D."/>
            <person name="Vollmers J."/>
            <person name="Rivas-Marin E."/>
            <person name="Kohn T."/>
            <person name="Peeters S.H."/>
            <person name="Heuer A."/>
            <person name="Rast P."/>
            <person name="Oberbeckmann S."/>
            <person name="Bunk B."/>
            <person name="Jeske O."/>
            <person name="Meyerdierks A."/>
            <person name="Storesund J.E."/>
            <person name="Kallscheuer N."/>
            <person name="Luecker S."/>
            <person name="Lage O.M."/>
            <person name="Pohl T."/>
            <person name="Merkel B.J."/>
            <person name="Hornburger P."/>
            <person name="Mueller R.-W."/>
            <person name="Bruemmer F."/>
            <person name="Labrenz M."/>
            <person name="Spormann A.M."/>
            <person name="Op den Camp H."/>
            <person name="Overmann J."/>
            <person name="Amann R."/>
            <person name="Jetten M.S.M."/>
            <person name="Mascher T."/>
            <person name="Medema M.H."/>
            <person name="Devos D.P."/>
            <person name="Kaster A.-K."/>
            <person name="Ovreas L."/>
            <person name="Rohde M."/>
            <person name="Galperin M.Y."/>
            <person name="Jogler C."/>
        </authorList>
    </citation>
    <scope>NUCLEOTIDE SEQUENCE [LARGE SCALE GENOMIC DNA]</scope>
    <source>
        <strain evidence="3 4">CA12</strain>
    </source>
</reference>
<organism evidence="3 4">
    <name type="scientific">Alienimonas californiensis</name>
    <dbReference type="NCBI Taxonomy" id="2527989"/>
    <lineage>
        <taxon>Bacteria</taxon>
        <taxon>Pseudomonadati</taxon>
        <taxon>Planctomycetota</taxon>
        <taxon>Planctomycetia</taxon>
        <taxon>Planctomycetales</taxon>
        <taxon>Planctomycetaceae</taxon>
        <taxon>Alienimonas</taxon>
    </lineage>
</organism>
<keyword evidence="4" id="KW-1185">Reference proteome</keyword>